<accession>A0A2R8FDP9</accession>
<sequence>MEEAIAFLETLGKRVSKVTNYIREGELVRQELQVIYQKKKKLHTKSCPWPTCKTCYKPSSSFNLSPYLPEELECLKKINTSDIIVRIVLDVKSFVEGDLDKLRPFPNQTFYGHEIDQGCTRIMWKRTPNAFYRMIAHTLCKACGLYTRRWYSQKDHEVICRGCGSAFVQISNPGCGDLQCCGCCPGICFMQGYKLEPRTYFDSVVISRNPLPMNNGKLQETRE</sequence>
<name>A0A2R8FDP9_9VIRU</name>
<proteinExistence type="predicted"/>
<dbReference type="Proteomes" id="UP000270547">
    <property type="component" value="Segment"/>
</dbReference>
<dbReference type="EMBL" id="LT994652">
    <property type="protein sequence ID" value="SPN79128.1"/>
    <property type="molecule type" value="Genomic_DNA"/>
</dbReference>
<gene>
    <name evidence="1" type="ORF">ZAZAV_178</name>
</gene>
<evidence type="ECO:0000313" key="1">
    <source>
        <dbReference type="EMBL" id="SPN79128.1"/>
    </source>
</evidence>
<reference evidence="1" key="1">
    <citation type="submission" date="2018-03" db="EMBL/GenBank/DDBJ databases">
        <authorList>
            <consortium name="Urmite Genomes"/>
        </authorList>
    </citation>
    <scope>NUCLEOTIDE SEQUENCE [LARGE SCALE GENOMIC DNA]</scope>
    <source>
        <strain evidence="1">IHUMI-S29</strain>
    </source>
</reference>
<organism evidence="1">
    <name type="scientific">Cedratvirus Zaza IHUMI</name>
    <dbReference type="NCBI Taxonomy" id="2126979"/>
    <lineage>
        <taxon>Viruses</taxon>
        <taxon>Pithoviruses</taxon>
    </lineage>
</organism>
<protein>
    <submittedName>
        <fullName evidence="1">Uncharacterized protein</fullName>
    </submittedName>
</protein>